<evidence type="ECO:0000313" key="2">
    <source>
        <dbReference type="Proteomes" id="UP001189429"/>
    </source>
</evidence>
<dbReference type="Proteomes" id="UP001189429">
    <property type="component" value="Unassembled WGS sequence"/>
</dbReference>
<evidence type="ECO:0000313" key="1">
    <source>
        <dbReference type="EMBL" id="CAK0854785.1"/>
    </source>
</evidence>
<gene>
    <name evidence="1" type="ORF">PCOR1329_LOCUS45745</name>
</gene>
<reference evidence="1" key="1">
    <citation type="submission" date="2023-10" db="EMBL/GenBank/DDBJ databases">
        <authorList>
            <person name="Chen Y."/>
            <person name="Shah S."/>
            <person name="Dougan E. K."/>
            <person name="Thang M."/>
            <person name="Chan C."/>
        </authorList>
    </citation>
    <scope>NUCLEOTIDE SEQUENCE [LARGE SCALE GENOMIC DNA]</scope>
</reference>
<accession>A0ABN9U6Z8</accession>
<organism evidence="1 2">
    <name type="scientific">Prorocentrum cordatum</name>
    <dbReference type="NCBI Taxonomy" id="2364126"/>
    <lineage>
        <taxon>Eukaryota</taxon>
        <taxon>Sar</taxon>
        <taxon>Alveolata</taxon>
        <taxon>Dinophyceae</taxon>
        <taxon>Prorocentrales</taxon>
        <taxon>Prorocentraceae</taxon>
        <taxon>Prorocentrum</taxon>
    </lineage>
</organism>
<name>A0ABN9U6Z8_9DINO</name>
<dbReference type="EMBL" id="CAUYUJ010015501">
    <property type="protein sequence ID" value="CAK0854785.1"/>
    <property type="molecule type" value="Genomic_DNA"/>
</dbReference>
<protein>
    <submittedName>
        <fullName evidence="1">Uncharacterized protein</fullName>
    </submittedName>
</protein>
<sequence>MKGVALYARWLPCSRISPEFLALAFMSKTVAIHLFDVDLLALRSSIAQVVPWWGQIGIKFHARDLGFEVGPGREEFSWRTPFRKFCERVDIWKAIGAGHRLAVAAYRVYIITVRLFVAQLERVPAGVLQQ</sequence>
<proteinExistence type="predicted"/>
<keyword evidence="2" id="KW-1185">Reference proteome</keyword>
<comment type="caution">
    <text evidence="1">The sequence shown here is derived from an EMBL/GenBank/DDBJ whole genome shotgun (WGS) entry which is preliminary data.</text>
</comment>